<feature type="coiled-coil region" evidence="1">
    <location>
        <begin position="72"/>
        <end position="128"/>
    </location>
</feature>
<evidence type="ECO:0000313" key="4">
    <source>
        <dbReference type="Proteomes" id="UP001564657"/>
    </source>
</evidence>
<proteinExistence type="predicted"/>
<keyword evidence="2" id="KW-0812">Transmembrane</keyword>
<sequence length="339" mass="39678">MMYRLSIEEVLDKIVFKIDDMDSIVKSFIKFYLQNHRHKYSKVAKFINDKAINDEQTVYFVLSNINSIINYCKENENDINQLIDNILSKNNNYTGTINFTCIELLEKLEKLQDHIELESQRINFSQNREDRIFSNLIDQINVSVNSAQTNIESKSNKIEDRLNTTVISTLGIFSAIVVVFFSGLNAIGSIFSNMKDVNKYRLVFMASLEGFIMFNSIFLLLYCIAKILDKDIGTNKWPPENLNITYWNLQYQYDVLKENGQDSEKLEKLKKQLTIKENALNKYRHARDCGILKLITRYPTVFYTNLVLIFLMAAAIIFKYIPEINLVFLKCRELFITYL</sequence>
<evidence type="ECO:0000256" key="1">
    <source>
        <dbReference type="SAM" id="Coils"/>
    </source>
</evidence>
<gene>
    <name evidence="3" type="ORF">AB8U03_16595</name>
</gene>
<name>A0ABV4BY52_9CLOT</name>
<accession>A0ABV4BY52</accession>
<reference evidence="3 4" key="1">
    <citation type="submission" date="2024-08" db="EMBL/GenBank/DDBJ databases">
        <title>Clostridium lapicellarii sp. nov., and Clostridium renhuaiense sp. nov., two species isolated from the mud in a fermentation cellar used for producing sauce-flavour Chinese liquors.</title>
        <authorList>
            <person name="Yang F."/>
            <person name="Wang H."/>
            <person name="Chen L.Q."/>
            <person name="Zhou N."/>
            <person name="Lu J.J."/>
            <person name="Pu X.X."/>
            <person name="Wan B."/>
            <person name="Wang L."/>
            <person name="Liu S.J."/>
        </authorList>
    </citation>
    <scope>NUCLEOTIDE SEQUENCE [LARGE SCALE GENOMIC DNA]</scope>
    <source>
        <strain evidence="3 4">MT-5</strain>
    </source>
</reference>
<dbReference type="EMBL" id="JBGEWD010000025">
    <property type="protein sequence ID" value="MEY8001783.1"/>
    <property type="molecule type" value="Genomic_DNA"/>
</dbReference>
<dbReference type="RefSeq" id="WP_369705677.1">
    <property type="nucleotide sequence ID" value="NZ_JBGEWD010000025.1"/>
</dbReference>
<keyword evidence="2" id="KW-0472">Membrane</keyword>
<dbReference type="Proteomes" id="UP001564657">
    <property type="component" value="Unassembled WGS sequence"/>
</dbReference>
<evidence type="ECO:0000256" key="2">
    <source>
        <dbReference type="SAM" id="Phobius"/>
    </source>
</evidence>
<feature type="transmembrane region" description="Helical" evidence="2">
    <location>
        <begin position="301"/>
        <end position="321"/>
    </location>
</feature>
<comment type="caution">
    <text evidence="3">The sequence shown here is derived from an EMBL/GenBank/DDBJ whole genome shotgun (WGS) entry which is preliminary data.</text>
</comment>
<keyword evidence="2" id="KW-1133">Transmembrane helix</keyword>
<evidence type="ECO:0000313" key="3">
    <source>
        <dbReference type="EMBL" id="MEY8001783.1"/>
    </source>
</evidence>
<feature type="transmembrane region" description="Helical" evidence="2">
    <location>
        <begin position="202"/>
        <end position="225"/>
    </location>
</feature>
<organism evidence="3 4">
    <name type="scientific">Clostridium moutaii</name>
    <dbReference type="NCBI Taxonomy" id="3240932"/>
    <lineage>
        <taxon>Bacteria</taxon>
        <taxon>Bacillati</taxon>
        <taxon>Bacillota</taxon>
        <taxon>Clostridia</taxon>
        <taxon>Eubacteriales</taxon>
        <taxon>Clostridiaceae</taxon>
        <taxon>Clostridium</taxon>
    </lineage>
</organism>
<feature type="transmembrane region" description="Helical" evidence="2">
    <location>
        <begin position="162"/>
        <end position="182"/>
    </location>
</feature>
<protein>
    <submittedName>
        <fullName evidence="3">Uncharacterized protein</fullName>
    </submittedName>
</protein>
<keyword evidence="4" id="KW-1185">Reference proteome</keyword>
<keyword evidence="1" id="KW-0175">Coiled coil</keyword>